<feature type="compositionally biased region" description="Low complexity" evidence="6">
    <location>
        <begin position="329"/>
        <end position="339"/>
    </location>
</feature>
<feature type="region of interest" description="Disordered" evidence="6">
    <location>
        <begin position="321"/>
        <end position="345"/>
    </location>
</feature>
<feature type="region of interest" description="Disordered" evidence="6">
    <location>
        <begin position="141"/>
        <end position="165"/>
    </location>
</feature>
<dbReference type="Proteomes" id="UP000008237">
    <property type="component" value="Unassembled WGS sequence"/>
</dbReference>
<keyword evidence="3 5" id="KW-0863">Zinc-finger</keyword>
<accession>E2BAP7</accession>
<feature type="domain" description="C2H2-type" evidence="7">
    <location>
        <begin position="541"/>
        <end position="564"/>
    </location>
</feature>
<evidence type="ECO:0000313" key="8">
    <source>
        <dbReference type="EMBL" id="EFN87227.1"/>
    </source>
</evidence>
<feature type="domain" description="C2H2-type" evidence="7">
    <location>
        <begin position="359"/>
        <end position="387"/>
    </location>
</feature>
<feature type="domain" description="C2H2-type" evidence="7">
    <location>
        <begin position="839"/>
        <end position="867"/>
    </location>
</feature>
<feature type="domain" description="C2H2-type" evidence="7">
    <location>
        <begin position="387"/>
        <end position="417"/>
    </location>
</feature>
<feature type="domain" description="C2H2-type" evidence="7">
    <location>
        <begin position="811"/>
        <end position="834"/>
    </location>
</feature>
<feature type="domain" description="C2H2-type" evidence="7">
    <location>
        <begin position="721"/>
        <end position="744"/>
    </location>
</feature>
<dbReference type="Pfam" id="PF12874">
    <property type="entry name" value="zf-met"/>
    <property type="match status" value="2"/>
</dbReference>
<evidence type="ECO:0000256" key="3">
    <source>
        <dbReference type="ARBA" id="ARBA00022771"/>
    </source>
</evidence>
<dbReference type="InParanoid" id="E2BAP7"/>
<keyword evidence="9" id="KW-1185">Reference proteome</keyword>
<gene>
    <name evidence="8" type="ORF">EAI_08556</name>
</gene>
<keyword evidence="1" id="KW-0479">Metal-binding</keyword>
<dbReference type="PANTHER" id="PTHR24379">
    <property type="entry name" value="KRAB AND ZINC FINGER DOMAIN-CONTAINING"/>
    <property type="match status" value="1"/>
</dbReference>
<dbReference type="EMBL" id="GL446816">
    <property type="protein sequence ID" value="EFN87227.1"/>
    <property type="molecule type" value="Genomic_DNA"/>
</dbReference>
<evidence type="ECO:0000313" key="9">
    <source>
        <dbReference type="Proteomes" id="UP000008237"/>
    </source>
</evidence>
<dbReference type="GO" id="GO:0008270">
    <property type="term" value="F:zinc ion binding"/>
    <property type="evidence" value="ECO:0007669"/>
    <property type="project" value="UniProtKB-KW"/>
</dbReference>
<dbReference type="SMART" id="SM00355">
    <property type="entry name" value="ZnF_C2H2"/>
    <property type="match status" value="20"/>
</dbReference>
<dbReference type="Pfam" id="PF00096">
    <property type="entry name" value="zf-C2H2"/>
    <property type="match status" value="1"/>
</dbReference>
<dbReference type="OrthoDB" id="3561125at2759"/>
<feature type="domain" description="C2H2-type" evidence="7">
    <location>
        <begin position="569"/>
        <end position="597"/>
    </location>
</feature>
<evidence type="ECO:0000256" key="1">
    <source>
        <dbReference type="ARBA" id="ARBA00022723"/>
    </source>
</evidence>
<organism evidence="9">
    <name type="scientific">Harpegnathos saltator</name>
    <name type="common">Jerdon's jumping ant</name>
    <dbReference type="NCBI Taxonomy" id="610380"/>
    <lineage>
        <taxon>Eukaryota</taxon>
        <taxon>Metazoa</taxon>
        <taxon>Ecdysozoa</taxon>
        <taxon>Arthropoda</taxon>
        <taxon>Hexapoda</taxon>
        <taxon>Insecta</taxon>
        <taxon>Pterygota</taxon>
        <taxon>Neoptera</taxon>
        <taxon>Endopterygota</taxon>
        <taxon>Hymenoptera</taxon>
        <taxon>Apocrita</taxon>
        <taxon>Aculeata</taxon>
        <taxon>Formicoidea</taxon>
        <taxon>Formicidae</taxon>
        <taxon>Ponerinae</taxon>
        <taxon>Ponerini</taxon>
        <taxon>Harpegnathos</taxon>
    </lineage>
</organism>
<dbReference type="PROSITE" id="PS50157">
    <property type="entry name" value="ZINC_FINGER_C2H2_2"/>
    <property type="match status" value="10"/>
</dbReference>
<dbReference type="SUPFAM" id="SSF57667">
    <property type="entry name" value="beta-beta-alpha zinc fingers"/>
    <property type="match status" value="8"/>
</dbReference>
<evidence type="ECO:0000259" key="7">
    <source>
        <dbReference type="PROSITE" id="PS50157"/>
    </source>
</evidence>
<dbReference type="PANTHER" id="PTHR24379:SF121">
    <property type="entry name" value="C2H2-TYPE DOMAIN-CONTAINING PROTEIN"/>
    <property type="match status" value="1"/>
</dbReference>
<evidence type="ECO:0000256" key="5">
    <source>
        <dbReference type="PROSITE-ProRule" id="PRU00042"/>
    </source>
</evidence>
<evidence type="ECO:0000256" key="4">
    <source>
        <dbReference type="ARBA" id="ARBA00022833"/>
    </source>
</evidence>
<dbReference type="FunCoup" id="E2BAP7">
    <property type="interactions" value="334"/>
</dbReference>
<evidence type="ECO:0000256" key="6">
    <source>
        <dbReference type="SAM" id="MobiDB-lite"/>
    </source>
</evidence>
<feature type="domain" description="C2H2-type" evidence="7">
    <location>
        <begin position="268"/>
        <end position="297"/>
    </location>
</feature>
<feature type="compositionally biased region" description="Polar residues" evidence="6">
    <location>
        <begin position="141"/>
        <end position="157"/>
    </location>
</feature>
<dbReference type="OMA" id="YELICHY"/>
<dbReference type="InterPro" id="IPR036236">
    <property type="entry name" value="Znf_C2H2_sf"/>
</dbReference>
<feature type="domain" description="C2H2-type" evidence="7">
    <location>
        <begin position="180"/>
        <end position="210"/>
    </location>
</feature>
<feature type="domain" description="C2H2-type" evidence="7">
    <location>
        <begin position="749"/>
        <end position="777"/>
    </location>
</feature>
<proteinExistence type="predicted"/>
<dbReference type="PROSITE" id="PS00028">
    <property type="entry name" value="ZINC_FINGER_C2H2_1"/>
    <property type="match status" value="6"/>
</dbReference>
<reference evidence="8 9" key="1">
    <citation type="journal article" date="2010" name="Science">
        <title>Genomic comparison of the ants Camponotus floridanus and Harpegnathos saltator.</title>
        <authorList>
            <person name="Bonasio R."/>
            <person name="Zhang G."/>
            <person name="Ye C."/>
            <person name="Mutti N.S."/>
            <person name="Fang X."/>
            <person name="Qin N."/>
            <person name="Donahue G."/>
            <person name="Yang P."/>
            <person name="Li Q."/>
            <person name="Li C."/>
            <person name="Zhang P."/>
            <person name="Huang Z."/>
            <person name="Berger S.L."/>
            <person name="Reinberg D."/>
            <person name="Wang J."/>
            <person name="Liebig J."/>
        </authorList>
    </citation>
    <scope>NUCLEOTIDE SEQUENCE [LARGE SCALE GENOMIC DNA]</scope>
    <source>
        <strain evidence="8 9">R22 G/1</strain>
    </source>
</reference>
<keyword evidence="4" id="KW-0862">Zinc</keyword>
<evidence type="ECO:0000256" key="2">
    <source>
        <dbReference type="ARBA" id="ARBA00022737"/>
    </source>
</evidence>
<dbReference type="InterPro" id="IPR013087">
    <property type="entry name" value="Znf_C2H2_type"/>
</dbReference>
<dbReference type="AlphaFoldDB" id="E2BAP7"/>
<sequence length="886" mass="105386">MTYQCEICERSFCLEIDLIQHVIEVFERGTEICSHCNYETNDKEDIKNHIHVHLNIQDESNSAEPEPSLESDLCVKNFTTSKEIKKIKIYECYLCNRRFLRKYGFIFHYWKDHKHLTHQCLHCDYKTNDTENLKNHIRRVQSNSQEGSNSAEPTPSFESDACGKHSSRSRDIEKRKNIFYECHVCNQRFSRMYELICHYRKVQKHLKHQCEHCDYKTTDTEDLRSHIQHDHPNIQEDYDSAEPVPSLVSDPCSKYFSRSSDIKKNILYQCEICERSFYCEADLIQHMIEVVERGTDICSHCNYKTDDKENLKIHIRHVHPNIQEENNSEESASSLESNACGKHSRSRSSDIEKYKNMLYECDVCNQRFCRKYELICHYRMVHKNLMHECEHCDYETIDKEDLKRHIRHIYTHIQDEILDNSAKLESSMDHYPCDEHSSRSSDIEKCKNMLYQCEVCEQKFYFEIDLMQHAIEVLGRGTDICSYCNYATNNEKDMKAHIRHVHHNIQGKSNSAEPEPLLESIPCDKHSSRNSEIKKYENMLYECDVCIQRFARKYELIHHYRKVHKHLMHQCELCGYEITDKEDLRSHIQRVHSNIQEESNSAGLESFLDHDPYDEHSSRNSDIEKCEKMLYQCEVCEQSFYFEIDLMQHAMEVLGRGTDICSYCNYATNNEEDLKVHIRHVHHNIQGENNSAELEPLLESDPCNKHSSRSSDIEKYKNMLYECDVCNQRFPRKYDLICHYRKVHKHLMYQCEHCDYETTDKKVLISHIQCIHPNVQKESNSAQPEPSWESDPCGKHFSRSSDIKKYKNMLYECKVCNQRLPRKYELICHYRKVHKHLLYQCEHCDYETIDKEDLRSHIQRAHPNIQEESNSADPSPALVCKLCWKH</sequence>
<dbReference type="Gene3D" id="3.30.160.60">
    <property type="entry name" value="Classic Zinc Finger"/>
    <property type="match status" value="10"/>
</dbReference>
<keyword evidence="2" id="KW-0677">Repeat</keyword>
<protein>
    <submittedName>
        <fullName evidence="8">Zinc finger protein Xfin</fullName>
    </submittedName>
</protein>
<name>E2BAP7_HARSA</name>